<dbReference type="AlphaFoldDB" id="A0A1M7MUG8"/>
<dbReference type="OrthoDB" id="9775849at2"/>
<dbReference type="InterPro" id="IPR002139">
    <property type="entry name" value="Ribo/fructo_kinase"/>
</dbReference>
<dbReference type="PANTHER" id="PTHR10584">
    <property type="entry name" value="SUGAR KINASE"/>
    <property type="match status" value="1"/>
</dbReference>
<dbReference type="GO" id="GO:0006796">
    <property type="term" value="P:phosphate-containing compound metabolic process"/>
    <property type="evidence" value="ECO:0007669"/>
    <property type="project" value="UniProtKB-ARBA"/>
</dbReference>
<protein>
    <submittedName>
        <fullName evidence="6">Sugar or nucleoside kinase, ribokinase family</fullName>
    </submittedName>
</protein>
<dbReference type="GO" id="GO:0016301">
    <property type="term" value="F:kinase activity"/>
    <property type="evidence" value="ECO:0007669"/>
    <property type="project" value="UniProtKB-KW"/>
</dbReference>
<comment type="similarity">
    <text evidence="1 4">Belongs to the carbohydrate kinase PfkB family.</text>
</comment>
<evidence type="ECO:0000313" key="6">
    <source>
        <dbReference type="EMBL" id="SHM94661.1"/>
    </source>
</evidence>
<evidence type="ECO:0000256" key="4">
    <source>
        <dbReference type="RuleBase" id="RU003704"/>
    </source>
</evidence>
<dbReference type="InterPro" id="IPR002173">
    <property type="entry name" value="Carboh/pur_kinase_PfkB_CS"/>
</dbReference>
<dbReference type="Gene3D" id="3.40.1190.20">
    <property type="match status" value="1"/>
</dbReference>
<name>A0A1M7MUG8_9FIRM</name>
<dbReference type="InterPro" id="IPR029056">
    <property type="entry name" value="Ribokinase-like"/>
</dbReference>
<sequence length="300" mass="33165">MKKTLVIGSTVLDIIIQIDHLPKTSEDIHIKGQRMALGGCAYNAADILRKFDVPYTLLSPIGTGRYALIVETMLREKGMESSVKLDTDDNGFCLCMVEKDGERTFVVHHGVEYSFKKEWVSKEMKAEYDSVYIAGFEIEESDGFEIIEFIEENPGYQVYFAPGPRLSKIENEKLDRIFARQPITHLNEEEAMELSQTSSYEEAAKVISERTNNTVIITLGSKGAYYFEDGQGNLVAGESAIVVDTIGAGDSHIGAIMASVKMGFTMQQAVERANMISAAVVGVQGSSLTEDQFTTVLQKL</sequence>
<evidence type="ECO:0000256" key="2">
    <source>
        <dbReference type="ARBA" id="ARBA00022679"/>
    </source>
</evidence>
<proteinExistence type="inferred from homology"/>
<dbReference type="PROSITE" id="PS00584">
    <property type="entry name" value="PFKB_KINASES_2"/>
    <property type="match status" value="1"/>
</dbReference>
<dbReference type="Pfam" id="PF00294">
    <property type="entry name" value="PfkB"/>
    <property type="match status" value="1"/>
</dbReference>
<reference evidence="6 7" key="1">
    <citation type="submission" date="2016-11" db="EMBL/GenBank/DDBJ databases">
        <authorList>
            <person name="Jaros S."/>
            <person name="Januszkiewicz K."/>
            <person name="Wedrychowicz H."/>
        </authorList>
    </citation>
    <scope>NUCLEOTIDE SEQUENCE [LARGE SCALE GENOMIC DNA]</scope>
    <source>
        <strain evidence="6 7">DSM 15930</strain>
    </source>
</reference>
<dbReference type="InterPro" id="IPR011611">
    <property type="entry name" value="PfkB_dom"/>
</dbReference>
<keyword evidence="7" id="KW-1185">Reference proteome</keyword>
<evidence type="ECO:0000256" key="3">
    <source>
        <dbReference type="ARBA" id="ARBA00022777"/>
    </source>
</evidence>
<dbReference type="GO" id="GO:0005829">
    <property type="term" value="C:cytosol"/>
    <property type="evidence" value="ECO:0007669"/>
    <property type="project" value="TreeGrafter"/>
</dbReference>
<dbReference type="SUPFAM" id="SSF53613">
    <property type="entry name" value="Ribokinase-like"/>
    <property type="match status" value="1"/>
</dbReference>
<organism evidence="6 7">
    <name type="scientific">Anaerosporobacter mobilis DSM 15930</name>
    <dbReference type="NCBI Taxonomy" id="1120996"/>
    <lineage>
        <taxon>Bacteria</taxon>
        <taxon>Bacillati</taxon>
        <taxon>Bacillota</taxon>
        <taxon>Clostridia</taxon>
        <taxon>Lachnospirales</taxon>
        <taxon>Lachnospiraceae</taxon>
        <taxon>Anaerosporobacter</taxon>
    </lineage>
</organism>
<evidence type="ECO:0000313" key="7">
    <source>
        <dbReference type="Proteomes" id="UP000184038"/>
    </source>
</evidence>
<feature type="domain" description="Carbohydrate kinase PfkB" evidence="5">
    <location>
        <begin position="1"/>
        <end position="288"/>
    </location>
</feature>
<evidence type="ECO:0000259" key="5">
    <source>
        <dbReference type="Pfam" id="PF00294"/>
    </source>
</evidence>
<evidence type="ECO:0000256" key="1">
    <source>
        <dbReference type="ARBA" id="ARBA00010688"/>
    </source>
</evidence>
<dbReference type="STRING" id="1120996.SAMN02746066_04011"/>
<dbReference type="EMBL" id="FRCP01000023">
    <property type="protein sequence ID" value="SHM94661.1"/>
    <property type="molecule type" value="Genomic_DNA"/>
</dbReference>
<dbReference type="Proteomes" id="UP000184038">
    <property type="component" value="Unassembled WGS sequence"/>
</dbReference>
<gene>
    <name evidence="6" type="ORF">SAMN02746066_04011</name>
</gene>
<dbReference type="PRINTS" id="PR00990">
    <property type="entry name" value="RIBOKINASE"/>
</dbReference>
<keyword evidence="2 4" id="KW-0808">Transferase</keyword>
<accession>A0A1M7MUG8</accession>
<dbReference type="RefSeq" id="WP_073290709.1">
    <property type="nucleotide sequence ID" value="NZ_FRCP01000023.1"/>
</dbReference>
<keyword evidence="3 4" id="KW-0418">Kinase</keyword>
<dbReference type="PANTHER" id="PTHR10584:SF166">
    <property type="entry name" value="RIBOKINASE"/>
    <property type="match status" value="1"/>
</dbReference>